<dbReference type="InterPro" id="IPR001910">
    <property type="entry name" value="Inosine/uridine_hydrolase_dom"/>
</dbReference>
<gene>
    <name evidence="5" type="ORF">SAMN05445060_1438</name>
</gene>
<evidence type="ECO:0000256" key="1">
    <source>
        <dbReference type="ARBA" id="ARBA00022801"/>
    </source>
</evidence>
<dbReference type="Proteomes" id="UP000186218">
    <property type="component" value="Unassembled WGS sequence"/>
</dbReference>
<evidence type="ECO:0000256" key="3">
    <source>
        <dbReference type="SAM" id="MobiDB-lite"/>
    </source>
</evidence>
<evidence type="ECO:0000256" key="2">
    <source>
        <dbReference type="ARBA" id="ARBA00023295"/>
    </source>
</evidence>
<dbReference type="PANTHER" id="PTHR12304">
    <property type="entry name" value="INOSINE-URIDINE PREFERRING NUCLEOSIDE HYDROLASE"/>
    <property type="match status" value="1"/>
</dbReference>
<dbReference type="GO" id="GO:0008477">
    <property type="term" value="F:purine nucleosidase activity"/>
    <property type="evidence" value="ECO:0007669"/>
    <property type="project" value="TreeGrafter"/>
</dbReference>
<reference evidence="5 6" key="1">
    <citation type="submission" date="2017-01" db="EMBL/GenBank/DDBJ databases">
        <authorList>
            <person name="Mah S.A."/>
            <person name="Swanson W.J."/>
            <person name="Moy G.W."/>
            <person name="Vacquier V.D."/>
        </authorList>
    </citation>
    <scope>NUCLEOTIDE SEQUENCE [LARGE SCALE GENOMIC DNA]</scope>
    <source>
        <strain evidence="5 6">CPCC 203464</strain>
    </source>
</reference>
<organism evidence="5 6">
    <name type="scientific">Williamsia sterculiae</name>
    <dbReference type="NCBI Taxonomy" id="1344003"/>
    <lineage>
        <taxon>Bacteria</taxon>
        <taxon>Bacillati</taxon>
        <taxon>Actinomycetota</taxon>
        <taxon>Actinomycetes</taxon>
        <taxon>Mycobacteriales</taxon>
        <taxon>Nocardiaceae</taxon>
        <taxon>Williamsia</taxon>
    </lineage>
</organism>
<dbReference type="AlphaFoldDB" id="A0A1N7ELF6"/>
<evidence type="ECO:0000313" key="5">
    <source>
        <dbReference type="EMBL" id="SIR88936.1"/>
    </source>
</evidence>
<proteinExistence type="predicted"/>
<keyword evidence="6" id="KW-1185">Reference proteome</keyword>
<dbReference type="GO" id="GO:0006152">
    <property type="term" value="P:purine nucleoside catabolic process"/>
    <property type="evidence" value="ECO:0007669"/>
    <property type="project" value="TreeGrafter"/>
</dbReference>
<dbReference type="GO" id="GO:0005829">
    <property type="term" value="C:cytosol"/>
    <property type="evidence" value="ECO:0007669"/>
    <property type="project" value="TreeGrafter"/>
</dbReference>
<evidence type="ECO:0000313" key="6">
    <source>
        <dbReference type="Proteomes" id="UP000186218"/>
    </source>
</evidence>
<feature type="domain" description="Inosine/uridine-preferring nucleoside hydrolase" evidence="4">
    <location>
        <begin position="7"/>
        <end position="328"/>
    </location>
</feature>
<dbReference type="SUPFAM" id="SSF53590">
    <property type="entry name" value="Nucleoside hydrolase"/>
    <property type="match status" value="1"/>
</dbReference>
<dbReference type="RefSeq" id="WP_200799373.1">
    <property type="nucleotide sequence ID" value="NZ_FTNT01000003.1"/>
</dbReference>
<dbReference type="Pfam" id="PF01156">
    <property type="entry name" value="IU_nuc_hydro"/>
    <property type="match status" value="1"/>
</dbReference>
<keyword evidence="2" id="KW-0326">Glycosidase</keyword>
<dbReference type="STRING" id="1344003.SAMN05445060_1438"/>
<dbReference type="InterPro" id="IPR023186">
    <property type="entry name" value="IUNH"/>
</dbReference>
<dbReference type="PANTHER" id="PTHR12304:SF4">
    <property type="entry name" value="URIDINE NUCLEOSIDASE"/>
    <property type="match status" value="1"/>
</dbReference>
<keyword evidence="1" id="KW-0378">Hydrolase</keyword>
<dbReference type="InterPro" id="IPR036452">
    <property type="entry name" value="Ribo_hydro-like"/>
</dbReference>
<evidence type="ECO:0000259" key="4">
    <source>
        <dbReference type="Pfam" id="PF01156"/>
    </source>
</evidence>
<dbReference type="EMBL" id="FTNT01000003">
    <property type="protein sequence ID" value="SIR88936.1"/>
    <property type="molecule type" value="Genomic_DNA"/>
</dbReference>
<feature type="region of interest" description="Disordered" evidence="3">
    <location>
        <begin position="214"/>
        <end position="234"/>
    </location>
</feature>
<sequence>MSDLPLLFDCDTGIDDSLALLYLLAHPEVDLRAVVSTAGNVPVDVVTANNLAWLGLCGRDDIPVHTGSEQPLAAPLRTTEDTHGPLGVGYADLPATTSTASRDTAADAWIALSERYSGELVGLVTGPTTNLALAIRQDPALPSRLRRLVIMGGVFYHPGNTSPTTEWNVAVDPEAAHEVLTAFGTGGAPAPVLCPLDLTETIVMTPDHLARLAAAADSTPVETPSPVDDPGTRSVADNPVVAALTDAIRFYFEFHAAHDEGYIAHMHDPFAAAVALDPSIVRTRPACVDVELDGTLTRGTTVADERGMWGRPPNAEIATRTDPDAFFDDLVTTVARLAAAVGTQRRSGFSA</sequence>
<protein>
    <submittedName>
        <fullName evidence="5">Purine nucleosidase</fullName>
    </submittedName>
</protein>
<name>A0A1N7ELF6_9NOCA</name>
<dbReference type="Gene3D" id="3.90.245.10">
    <property type="entry name" value="Ribonucleoside hydrolase-like"/>
    <property type="match status" value="1"/>
</dbReference>
<accession>A0A1N7ELF6</accession>